<keyword evidence="1 2" id="KW-0597">Phosphoprotein</keyword>
<proteinExistence type="predicted"/>
<dbReference type="Proteomes" id="UP000018680">
    <property type="component" value="Chromosome"/>
</dbReference>
<dbReference type="eggNOG" id="COG3707">
    <property type="taxonomic scope" value="Bacteria"/>
</dbReference>
<accession>V5WEV8</accession>
<evidence type="ECO:0000259" key="3">
    <source>
        <dbReference type="PROSITE" id="PS50110"/>
    </source>
</evidence>
<dbReference type="Gene3D" id="3.40.50.2300">
    <property type="match status" value="1"/>
</dbReference>
<dbReference type="PANTHER" id="PTHR44591:SF20">
    <property type="entry name" value="PROTEIN PILH"/>
    <property type="match status" value="1"/>
</dbReference>
<dbReference type="InterPro" id="IPR050595">
    <property type="entry name" value="Bact_response_regulator"/>
</dbReference>
<dbReference type="STRING" id="1307761.L21SP2_0264"/>
<name>V5WEV8_9SPIO</name>
<dbReference type="InterPro" id="IPR011006">
    <property type="entry name" value="CheY-like_superfamily"/>
</dbReference>
<dbReference type="HOGENOM" id="CLU_000445_69_15_12"/>
<feature type="modified residue" description="4-aspartylphosphate" evidence="2">
    <location>
        <position position="55"/>
    </location>
</feature>
<gene>
    <name evidence="4" type="ORF">L21SP2_0264</name>
</gene>
<dbReference type="SUPFAM" id="SSF52172">
    <property type="entry name" value="CheY-like"/>
    <property type="match status" value="1"/>
</dbReference>
<feature type="domain" description="Response regulatory" evidence="3">
    <location>
        <begin position="5"/>
        <end position="119"/>
    </location>
</feature>
<dbReference type="OrthoDB" id="5343928at2"/>
<evidence type="ECO:0000256" key="2">
    <source>
        <dbReference type="PROSITE-ProRule" id="PRU00169"/>
    </source>
</evidence>
<evidence type="ECO:0000313" key="5">
    <source>
        <dbReference type="Proteomes" id="UP000018680"/>
    </source>
</evidence>
<dbReference type="InterPro" id="IPR001789">
    <property type="entry name" value="Sig_transdc_resp-reg_receiver"/>
</dbReference>
<dbReference type="RefSeq" id="WP_024266639.1">
    <property type="nucleotide sequence ID" value="NC_023035.1"/>
</dbReference>
<dbReference type="PANTHER" id="PTHR44591">
    <property type="entry name" value="STRESS RESPONSE REGULATOR PROTEIN 1"/>
    <property type="match status" value="1"/>
</dbReference>
<evidence type="ECO:0000313" key="4">
    <source>
        <dbReference type="EMBL" id="AHC13706.1"/>
    </source>
</evidence>
<dbReference type="GO" id="GO:0000160">
    <property type="term" value="P:phosphorelay signal transduction system"/>
    <property type="evidence" value="ECO:0007669"/>
    <property type="project" value="InterPro"/>
</dbReference>
<dbReference type="AlphaFoldDB" id="V5WEV8"/>
<reference evidence="4 5" key="1">
    <citation type="journal article" date="2015" name="Stand. Genomic Sci.">
        <title>Complete genome sequence and description of Salinispira pacifica gen. nov., sp. nov., a novel spirochaete isolated form a hypersaline microbial mat.</title>
        <authorList>
            <person name="Ben Hania W."/>
            <person name="Joseph M."/>
            <person name="Schumann P."/>
            <person name="Bunk B."/>
            <person name="Fiebig A."/>
            <person name="Sproer C."/>
            <person name="Klenk H.P."/>
            <person name="Fardeau M.L."/>
            <person name="Spring S."/>
        </authorList>
    </citation>
    <scope>NUCLEOTIDE SEQUENCE [LARGE SCALE GENOMIC DNA]</scope>
    <source>
        <strain evidence="4 5">L21-RPul-D2</strain>
    </source>
</reference>
<dbReference type="PROSITE" id="PS50110">
    <property type="entry name" value="RESPONSE_REGULATORY"/>
    <property type="match status" value="1"/>
</dbReference>
<evidence type="ECO:0000256" key="1">
    <source>
        <dbReference type="ARBA" id="ARBA00022553"/>
    </source>
</evidence>
<keyword evidence="5" id="KW-1185">Reference proteome</keyword>
<dbReference type="EMBL" id="CP006939">
    <property type="protein sequence ID" value="AHC13706.1"/>
    <property type="molecule type" value="Genomic_DNA"/>
</dbReference>
<protein>
    <recommendedName>
        <fullName evidence="3">Response regulatory domain-containing protein</fullName>
    </recommendedName>
</protein>
<organism evidence="4 5">
    <name type="scientific">Salinispira pacifica</name>
    <dbReference type="NCBI Taxonomy" id="1307761"/>
    <lineage>
        <taxon>Bacteria</taxon>
        <taxon>Pseudomonadati</taxon>
        <taxon>Spirochaetota</taxon>
        <taxon>Spirochaetia</taxon>
        <taxon>Spirochaetales</taxon>
        <taxon>Spirochaetaceae</taxon>
        <taxon>Salinispira</taxon>
    </lineage>
</organism>
<dbReference type="KEGG" id="slr:L21SP2_0264"/>
<sequence length="125" mass="13956">MKLPRILLVEDEILIRMFMKKQLEKHGLTVAAETGDSRDVEDLVLSKTPDLVFLDVRLEGPLSGTDLAPIILKRSSAAMVFVSAYELPSHLIPGDPRVLGVYQKPLAQNSVKEILGRWNEYLVST</sequence>
<dbReference type="SMART" id="SM00448">
    <property type="entry name" value="REC"/>
    <property type="match status" value="1"/>
</dbReference>
<dbReference type="Pfam" id="PF00072">
    <property type="entry name" value="Response_reg"/>
    <property type="match status" value="1"/>
</dbReference>